<dbReference type="Gene3D" id="3.30.450.150">
    <property type="entry name" value="Haem-degrading domain"/>
    <property type="match status" value="1"/>
</dbReference>
<dbReference type="AlphaFoldDB" id="A0A1I1B779"/>
<dbReference type="PANTHER" id="PTHR34309">
    <property type="entry name" value="SLR1406 PROTEIN"/>
    <property type="match status" value="1"/>
</dbReference>
<reference evidence="1 4" key="2">
    <citation type="submission" date="2017-12" db="EMBL/GenBank/DDBJ databases">
        <title>Pharmacopeia of the Arctic Ocean.</title>
        <authorList>
            <person name="Collins E."/>
            <person name="Ducluzeau A.-L."/>
        </authorList>
    </citation>
    <scope>NUCLEOTIDE SEQUENCE [LARGE SCALE GENOMIC DNA]</scope>
    <source>
        <strain evidence="1 4">DSM 23325</strain>
    </source>
</reference>
<dbReference type="STRING" id="748909.SAMN05192575_1134"/>
<sequence length="163" mass="17257">MGPQGFGNAIHSGRGRRFVTLSLETCRQIAQSVQREAERLQLRPLTIVVLDSGGHVVLAERSDASPIGTFEIARGKAYGALAFGMNSRDIMERAERQPYFVASAAAALNGRLIPVPGGVLIDDLDGQLVGAVGVSGDTSDSDESVAIHAIATVGLRSRETSRR</sequence>
<dbReference type="EMBL" id="PJBV01000020">
    <property type="protein sequence ID" value="PKH40141.1"/>
    <property type="molecule type" value="Genomic_DNA"/>
</dbReference>
<name>A0A1I1B779_9ACTN</name>
<dbReference type="Proteomes" id="UP000199113">
    <property type="component" value="Unassembled WGS sequence"/>
</dbReference>
<reference evidence="2" key="1">
    <citation type="submission" date="2016-10" db="EMBL/GenBank/DDBJ databases">
        <authorList>
            <person name="de Groot N.N."/>
        </authorList>
    </citation>
    <scope>NUCLEOTIDE SEQUENCE [LARGE SCALE GENOMIC DNA]</scope>
    <source>
        <strain evidence="2">CGMCC 1.10697</strain>
    </source>
</reference>
<dbReference type="InterPro" id="IPR038084">
    <property type="entry name" value="PduO/GlcC-like_sf"/>
</dbReference>
<evidence type="ECO:0000313" key="1">
    <source>
        <dbReference type="EMBL" id="PKH40141.1"/>
    </source>
</evidence>
<dbReference type="EMBL" id="FOKC01000013">
    <property type="protein sequence ID" value="SFB44558.1"/>
    <property type="molecule type" value="Genomic_DNA"/>
</dbReference>
<protein>
    <submittedName>
        <fullName evidence="1">Heme-binding protein</fullName>
    </submittedName>
    <submittedName>
        <fullName evidence="2">Uncharacterized conserved protein GlcG, DUF336 family</fullName>
    </submittedName>
</protein>
<organism evidence="2 3">
    <name type="scientific">Nocardioides alpinus</name>
    <dbReference type="NCBI Taxonomy" id="748909"/>
    <lineage>
        <taxon>Bacteria</taxon>
        <taxon>Bacillati</taxon>
        <taxon>Actinomycetota</taxon>
        <taxon>Actinomycetes</taxon>
        <taxon>Propionibacteriales</taxon>
        <taxon>Nocardioidaceae</taxon>
        <taxon>Nocardioides</taxon>
    </lineage>
</organism>
<dbReference type="Proteomes" id="UP000233565">
    <property type="component" value="Unassembled WGS sequence"/>
</dbReference>
<gene>
    <name evidence="1" type="ORF">CXG46_13355</name>
    <name evidence="2" type="ORF">SAMN05192575_1134</name>
</gene>
<proteinExistence type="predicted"/>
<evidence type="ECO:0000313" key="3">
    <source>
        <dbReference type="Proteomes" id="UP000199113"/>
    </source>
</evidence>
<evidence type="ECO:0000313" key="4">
    <source>
        <dbReference type="Proteomes" id="UP000233565"/>
    </source>
</evidence>
<dbReference type="OrthoDB" id="9815788at2"/>
<dbReference type="PANTHER" id="PTHR34309:SF10">
    <property type="entry name" value="SLR1406 PROTEIN"/>
    <property type="match status" value="1"/>
</dbReference>
<dbReference type="InterPro" id="IPR005624">
    <property type="entry name" value="PduO/GlcC-like"/>
</dbReference>
<dbReference type="SUPFAM" id="SSF143744">
    <property type="entry name" value="GlcG-like"/>
    <property type="match status" value="1"/>
</dbReference>
<dbReference type="InterPro" id="IPR052517">
    <property type="entry name" value="GlcG_carb_metab_protein"/>
</dbReference>
<dbReference type="Pfam" id="PF03928">
    <property type="entry name" value="HbpS-like"/>
    <property type="match status" value="1"/>
</dbReference>
<keyword evidence="4" id="KW-1185">Reference proteome</keyword>
<accession>A0A1I1B779</accession>
<evidence type="ECO:0000313" key="2">
    <source>
        <dbReference type="EMBL" id="SFB44558.1"/>
    </source>
</evidence>